<dbReference type="RefSeq" id="WP_129225125.1">
    <property type="nucleotide sequence ID" value="NZ_SDOZ01000002.1"/>
</dbReference>
<dbReference type="AlphaFoldDB" id="A0A4Q2KF82"/>
<reference evidence="3 4" key="1">
    <citation type="journal article" date="2019" name="Gut">
        <title>Antibiotics-induced monodominance of a novel gut bacterial order.</title>
        <authorList>
            <person name="Hildebrand F."/>
            <person name="Moitinho-Silva L."/>
            <person name="Blasche S."/>
            <person name="Jahn M.T."/>
            <person name="Gossmann T.I."/>
            <person name="Heuerta-Cepas J."/>
            <person name="Hercog R."/>
            <person name="Luetge M."/>
            <person name="Bahram M."/>
            <person name="Pryszlak A."/>
            <person name="Alves R.J."/>
            <person name="Waszak S.M."/>
            <person name="Zhu A."/>
            <person name="Ye L."/>
            <person name="Costea P.I."/>
            <person name="Aalvink S."/>
            <person name="Belzer C."/>
            <person name="Forslund S.K."/>
            <person name="Sunagawa S."/>
            <person name="Hentschel U."/>
            <person name="Merten C."/>
            <person name="Patil K.R."/>
            <person name="Benes V."/>
            <person name="Bork P."/>
        </authorList>
    </citation>
    <scope>NUCLEOTIDE SEQUENCE [LARGE SCALE GENOMIC DNA]</scope>
    <source>
        <strain evidence="3 4">HDS1380</strain>
    </source>
</reference>
<feature type="region of interest" description="Disordered" evidence="1">
    <location>
        <begin position="352"/>
        <end position="373"/>
    </location>
</feature>
<keyword evidence="2" id="KW-1133">Transmembrane helix</keyword>
<feature type="transmembrane region" description="Helical" evidence="2">
    <location>
        <begin position="96"/>
        <end position="116"/>
    </location>
</feature>
<feature type="transmembrane region" description="Helical" evidence="2">
    <location>
        <begin position="162"/>
        <end position="182"/>
    </location>
</feature>
<proteinExistence type="predicted"/>
<feature type="transmembrane region" description="Helical" evidence="2">
    <location>
        <begin position="264"/>
        <end position="287"/>
    </location>
</feature>
<gene>
    <name evidence="3" type="ORF">ESZ91_06025</name>
</gene>
<organism evidence="3 4">
    <name type="scientific">Candidatus Borkfalkia ceftriaxoniphila</name>
    <dbReference type="NCBI Taxonomy" id="2508949"/>
    <lineage>
        <taxon>Bacteria</taxon>
        <taxon>Bacillati</taxon>
        <taxon>Bacillota</taxon>
        <taxon>Clostridia</taxon>
        <taxon>Christensenellales</taxon>
        <taxon>Christensenellaceae</taxon>
        <taxon>Candidatus Borkfalkia</taxon>
    </lineage>
</organism>
<keyword evidence="4" id="KW-1185">Reference proteome</keyword>
<feature type="transmembrane region" description="Helical" evidence="2">
    <location>
        <begin position="64"/>
        <end position="89"/>
    </location>
</feature>
<evidence type="ECO:0000313" key="3">
    <source>
        <dbReference type="EMBL" id="RXZ61943.1"/>
    </source>
</evidence>
<protein>
    <submittedName>
        <fullName evidence="3">Uncharacterized protein</fullName>
    </submittedName>
</protein>
<dbReference type="EMBL" id="SDOZ01000002">
    <property type="protein sequence ID" value="RXZ61943.1"/>
    <property type="molecule type" value="Genomic_DNA"/>
</dbReference>
<evidence type="ECO:0000313" key="4">
    <source>
        <dbReference type="Proteomes" id="UP000291269"/>
    </source>
</evidence>
<feature type="transmembrane region" description="Helical" evidence="2">
    <location>
        <begin position="239"/>
        <end position="258"/>
    </location>
</feature>
<feature type="compositionally biased region" description="Low complexity" evidence="1">
    <location>
        <begin position="352"/>
        <end position="364"/>
    </location>
</feature>
<dbReference type="Proteomes" id="UP000291269">
    <property type="component" value="Unassembled WGS sequence"/>
</dbReference>
<evidence type="ECO:0000256" key="2">
    <source>
        <dbReference type="SAM" id="Phobius"/>
    </source>
</evidence>
<keyword evidence="2" id="KW-0812">Transmembrane</keyword>
<feature type="region of interest" description="Disordered" evidence="1">
    <location>
        <begin position="417"/>
        <end position="467"/>
    </location>
</feature>
<keyword evidence="2" id="KW-0472">Membrane</keyword>
<name>A0A4Q2KF82_9FIRM</name>
<evidence type="ECO:0000256" key="1">
    <source>
        <dbReference type="SAM" id="MobiDB-lite"/>
    </source>
</evidence>
<comment type="caution">
    <text evidence="3">The sequence shown here is derived from an EMBL/GenBank/DDBJ whole genome shotgun (WGS) entry which is preliminary data.</text>
</comment>
<feature type="transmembrane region" description="Helical" evidence="2">
    <location>
        <begin position="202"/>
        <end position="227"/>
    </location>
</feature>
<feature type="compositionally biased region" description="Low complexity" evidence="1">
    <location>
        <begin position="428"/>
        <end position="467"/>
    </location>
</feature>
<accession>A0A4Q2KF82</accession>
<sequence>MSNQSAATAAKKQSKALQLVLALLFLAGFAVLAFLPDAAGFKGDSFFDLITRLFRDGAASLGKFAGAAMYGVLGFYAALIVLTVVSFFVKGKGALVLNYMKAVLAVLAFALFALALRQDGTAGFAAILTDVNAVLFSLALAVLYVVVLNFSAYGRYGIVKCLLFLIAAAFFAFYSFVFVNGLKLSGLFTFGLDLGAKTSEKIASYAFMALAFGAVVNAGLAGLDLIIPRTGALDLIRSIVFFIIAAFAFVMLAVLTSFKDISDNLGTICFLGLAALQGIVVIIVNALNKRAAQRRESEDGAFVFDENDQMAIKGFEPAAETEPQAAEEAPKASSALDDAAQISIEDIVNETQAETETAASAAEAEPLDEAQEPEPVIEPLEEEPAYEGEPQEEKPFNFEQAQYDGQFNREYADFARRQEQAQETPREQAQQQPNNDRQAQQPDGGFAGYQQQQQQQPNSGYNNYQQQAPYTYGQGYAQQFAQNYGMPYFGGAVPYLPDAFINSLTPQEKDEFDRLFISRIYGENKRLPMYQVGGDNREFFSKVFVFIGRYRNVISDGLLEKIYNQSNLLK</sequence>
<feature type="compositionally biased region" description="Basic and acidic residues" evidence="1">
    <location>
        <begin position="417"/>
        <end position="426"/>
    </location>
</feature>
<feature type="transmembrane region" description="Helical" evidence="2">
    <location>
        <begin position="122"/>
        <end position="150"/>
    </location>
</feature>